<organism evidence="1 2">
    <name type="scientific">Desmophyllum pertusum</name>
    <dbReference type="NCBI Taxonomy" id="174260"/>
    <lineage>
        <taxon>Eukaryota</taxon>
        <taxon>Metazoa</taxon>
        <taxon>Cnidaria</taxon>
        <taxon>Anthozoa</taxon>
        <taxon>Hexacorallia</taxon>
        <taxon>Scleractinia</taxon>
        <taxon>Caryophylliina</taxon>
        <taxon>Caryophylliidae</taxon>
        <taxon>Desmophyllum</taxon>
    </lineage>
</organism>
<dbReference type="EMBL" id="MU825427">
    <property type="protein sequence ID" value="KAJ7389649.1"/>
    <property type="molecule type" value="Genomic_DNA"/>
</dbReference>
<gene>
    <name evidence="1" type="ORF">OS493_029991</name>
</gene>
<evidence type="ECO:0000313" key="1">
    <source>
        <dbReference type="EMBL" id="KAJ7389649.1"/>
    </source>
</evidence>
<accession>A0A9X0A107</accession>
<protein>
    <submittedName>
        <fullName evidence="1">Uncharacterized protein</fullName>
    </submittedName>
</protein>
<name>A0A9X0A107_9CNID</name>
<keyword evidence="2" id="KW-1185">Reference proteome</keyword>
<proteinExistence type="predicted"/>
<reference evidence="1" key="1">
    <citation type="submission" date="2023-01" db="EMBL/GenBank/DDBJ databases">
        <title>Genome assembly of the deep-sea coral Lophelia pertusa.</title>
        <authorList>
            <person name="Herrera S."/>
            <person name="Cordes E."/>
        </authorList>
    </citation>
    <scope>NUCLEOTIDE SEQUENCE</scope>
    <source>
        <strain evidence="1">USNM1676648</strain>
        <tissue evidence="1">Polyp</tissue>
    </source>
</reference>
<dbReference type="AlphaFoldDB" id="A0A9X0A107"/>
<sequence>MKIPSRRVKKKRNPKTLWTIEVEKPWPDDKKRSQASTETHGLMRIMEKRPSLQAGYHQLPNTFKLILNKGK</sequence>
<dbReference type="Proteomes" id="UP001163046">
    <property type="component" value="Unassembled WGS sequence"/>
</dbReference>
<evidence type="ECO:0000313" key="2">
    <source>
        <dbReference type="Proteomes" id="UP001163046"/>
    </source>
</evidence>
<comment type="caution">
    <text evidence="1">The sequence shown here is derived from an EMBL/GenBank/DDBJ whole genome shotgun (WGS) entry which is preliminary data.</text>
</comment>